<reference evidence="1" key="1">
    <citation type="journal article" date="2014" name="Front. Microbiol.">
        <title>High frequency of phylogenetically diverse reductive dehalogenase-homologous genes in deep subseafloor sedimentary metagenomes.</title>
        <authorList>
            <person name="Kawai M."/>
            <person name="Futagami T."/>
            <person name="Toyoda A."/>
            <person name="Takaki Y."/>
            <person name="Nishi S."/>
            <person name="Hori S."/>
            <person name="Arai W."/>
            <person name="Tsubouchi T."/>
            <person name="Morono Y."/>
            <person name="Uchiyama I."/>
            <person name="Ito T."/>
            <person name="Fujiyama A."/>
            <person name="Inagaki F."/>
            <person name="Takami H."/>
        </authorList>
    </citation>
    <scope>NUCLEOTIDE SEQUENCE</scope>
    <source>
        <strain evidence="1">Expedition CK06-06</strain>
    </source>
</reference>
<gene>
    <name evidence="1" type="ORF">S03H2_54372</name>
</gene>
<evidence type="ECO:0000313" key="1">
    <source>
        <dbReference type="EMBL" id="GAH66141.1"/>
    </source>
</evidence>
<protein>
    <submittedName>
        <fullName evidence="1">Uncharacterized protein</fullName>
    </submittedName>
</protein>
<accession>X1H7H3</accession>
<dbReference type="EMBL" id="BARU01034659">
    <property type="protein sequence ID" value="GAH66141.1"/>
    <property type="molecule type" value="Genomic_DNA"/>
</dbReference>
<comment type="caution">
    <text evidence="1">The sequence shown here is derived from an EMBL/GenBank/DDBJ whole genome shotgun (WGS) entry which is preliminary data.</text>
</comment>
<dbReference type="AlphaFoldDB" id="X1H7H3"/>
<name>X1H7H3_9ZZZZ</name>
<feature type="non-terminal residue" evidence="1">
    <location>
        <position position="46"/>
    </location>
</feature>
<proteinExistence type="predicted"/>
<sequence length="46" mass="5337">MSNSHYNIKNYQTADFNKYTQLVYVAEKLEPTGRCVSPQAVTEKLR</sequence>
<organism evidence="1">
    <name type="scientific">marine sediment metagenome</name>
    <dbReference type="NCBI Taxonomy" id="412755"/>
    <lineage>
        <taxon>unclassified sequences</taxon>
        <taxon>metagenomes</taxon>
        <taxon>ecological metagenomes</taxon>
    </lineage>
</organism>